<dbReference type="Pfam" id="PF08284">
    <property type="entry name" value="RVP_2"/>
    <property type="match status" value="1"/>
</dbReference>
<proteinExistence type="predicted"/>
<evidence type="ECO:0000313" key="2">
    <source>
        <dbReference type="Proteomes" id="UP000187429"/>
    </source>
</evidence>
<dbReference type="CDD" id="cd00303">
    <property type="entry name" value="retropepsin_like"/>
    <property type="match status" value="1"/>
</dbReference>
<accession>A0A1R1YBI7</accession>
<dbReference type="InterPro" id="IPR021109">
    <property type="entry name" value="Peptidase_aspartic_dom_sf"/>
</dbReference>
<gene>
    <name evidence="1" type="ORF">AYI69_g4693</name>
</gene>
<keyword evidence="2" id="KW-1185">Reference proteome</keyword>
<sequence>MNTTCRVLVKIFNDRYRAMLDAGVACSMISTAFMEEIGLELDEKSDQVVLTADGTKHSTLGSVTGLPIKVAKYSFPCKALVLEFAKHLLIKGTDWFSIYNDVIYIKSKDIILEKLEVEVVMRLYINKPNYRIRDEY</sequence>
<dbReference type="EMBL" id="LSSM01001863">
    <property type="protein sequence ID" value="OMJ24272.1"/>
    <property type="molecule type" value="Genomic_DNA"/>
</dbReference>
<comment type="caution">
    <text evidence="1">The sequence shown here is derived from an EMBL/GenBank/DDBJ whole genome shotgun (WGS) entry which is preliminary data.</text>
</comment>
<evidence type="ECO:0000313" key="1">
    <source>
        <dbReference type="EMBL" id="OMJ24272.1"/>
    </source>
</evidence>
<dbReference type="AlphaFoldDB" id="A0A1R1YBI7"/>
<dbReference type="Proteomes" id="UP000187429">
    <property type="component" value="Unassembled WGS sequence"/>
</dbReference>
<dbReference type="OrthoDB" id="2425384at2759"/>
<reference evidence="2" key="1">
    <citation type="submission" date="2017-01" db="EMBL/GenBank/DDBJ databases">
        <authorList>
            <person name="Wang Y."/>
            <person name="White M."/>
            <person name="Kvist S."/>
            <person name="Moncalvo J.-M."/>
        </authorList>
    </citation>
    <scope>NUCLEOTIDE SEQUENCE [LARGE SCALE GENOMIC DNA]</scope>
    <source>
        <strain evidence="2">ID-206-W2</strain>
    </source>
</reference>
<protein>
    <submittedName>
        <fullName evidence="1">Uncharacterized protein</fullName>
    </submittedName>
</protein>
<organism evidence="1 2">
    <name type="scientific">Smittium culicis</name>
    <dbReference type="NCBI Taxonomy" id="133412"/>
    <lineage>
        <taxon>Eukaryota</taxon>
        <taxon>Fungi</taxon>
        <taxon>Fungi incertae sedis</taxon>
        <taxon>Zoopagomycota</taxon>
        <taxon>Kickxellomycotina</taxon>
        <taxon>Harpellomycetes</taxon>
        <taxon>Harpellales</taxon>
        <taxon>Legeriomycetaceae</taxon>
        <taxon>Smittium</taxon>
    </lineage>
</organism>
<dbReference type="SUPFAM" id="SSF50630">
    <property type="entry name" value="Acid proteases"/>
    <property type="match status" value="1"/>
</dbReference>
<dbReference type="Gene3D" id="2.40.70.10">
    <property type="entry name" value="Acid Proteases"/>
    <property type="match status" value="1"/>
</dbReference>
<name>A0A1R1YBI7_9FUNG</name>